<dbReference type="AlphaFoldDB" id="A0A139APW9"/>
<feature type="signal peptide" evidence="1">
    <location>
        <begin position="1"/>
        <end position="25"/>
    </location>
</feature>
<reference evidence="2 3" key="1">
    <citation type="journal article" date="2015" name="Genome Biol. Evol.">
        <title>Phylogenomic analyses indicate that early fungi evolved digesting cell walls of algal ancestors of land plants.</title>
        <authorList>
            <person name="Chang Y."/>
            <person name="Wang S."/>
            <person name="Sekimoto S."/>
            <person name="Aerts A.L."/>
            <person name="Choi C."/>
            <person name="Clum A."/>
            <person name="LaButti K.M."/>
            <person name="Lindquist E.A."/>
            <person name="Yee Ngan C."/>
            <person name="Ohm R.A."/>
            <person name="Salamov A.A."/>
            <person name="Grigoriev I.V."/>
            <person name="Spatafora J.W."/>
            <person name="Berbee M.L."/>
        </authorList>
    </citation>
    <scope>NUCLEOTIDE SEQUENCE [LARGE SCALE GENOMIC DNA]</scope>
    <source>
        <strain evidence="2 3">JEL478</strain>
    </source>
</reference>
<keyword evidence="1" id="KW-0732">Signal</keyword>
<evidence type="ECO:0000313" key="2">
    <source>
        <dbReference type="EMBL" id="KXS18772.1"/>
    </source>
</evidence>
<accession>A0A139APW9</accession>
<dbReference type="EMBL" id="KQ965741">
    <property type="protein sequence ID" value="KXS18772.1"/>
    <property type="molecule type" value="Genomic_DNA"/>
</dbReference>
<evidence type="ECO:0008006" key="4">
    <source>
        <dbReference type="Google" id="ProtNLM"/>
    </source>
</evidence>
<keyword evidence="3" id="KW-1185">Reference proteome</keyword>
<gene>
    <name evidence="2" type="ORF">M427DRAFT_132683</name>
</gene>
<organism evidence="2 3">
    <name type="scientific">Gonapodya prolifera (strain JEL478)</name>
    <name type="common">Monoblepharis prolifera</name>
    <dbReference type="NCBI Taxonomy" id="1344416"/>
    <lineage>
        <taxon>Eukaryota</taxon>
        <taxon>Fungi</taxon>
        <taxon>Fungi incertae sedis</taxon>
        <taxon>Chytridiomycota</taxon>
        <taxon>Chytridiomycota incertae sedis</taxon>
        <taxon>Monoblepharidomycetes</taxon>
        <taxon>Monoblepharidales</taxon>
        <taxon>Gonapodyaceae</taxon>
        <taxon>Gonapodya</taxon>
    </lineage>
</organism>
<evidence type="ECO:0000256" key="1">
    <source>
        <dbReference type="SAM" id="SignalP"/>
    </source>
</evidence>
<proteinExistence type="predicted"/>
<feature type="chain" id="PRO_5007296349" description="Extracellular membrane protein CFEM domain-containing protein" evidence="1">
    <location>
        <begin position="26"/>
        <end position="105"/>
    </location>
</feature>
<name>A0A139APW9_GONPJ</name>
<evidence type="ECO:0000313" key="3">
    <source>
        <dbReference type="Proteomes" id="UP000070544"/>
    </source>
</evidence>
<dbReference type="Proteomes" id="UP000070544">
    <property type="component" value="Unassembled WGS sequence"/>
</dbReference>
<protein>
    <recommendedName>
        <fullName evidence="4">Extracellular membrane protein CFEM domain-containing protein</fullName>
    </recommendedName>
</protein>
<sequence length="105" mass="11869">MATLSSFFVFMALCLLATLIQQSKTEDNCPLPGKWTKRIDAACSWYHNKCGTLSKFCGCTYNVKDVIGSDLQDNGLQGREQDGVYCFSDHVPFWQTKKHFDNISC</sequence>